<dbReference type="EC" id="2.7.13.3" evidence="2"/>
<evidence type="ECO:0000313" key="12">
    <source>
        <dbReference type="Proteomes" id="UP000763557"/>
    </source>
</evidence>
<evidence type="ECO:0000259" key="10">
    <source>
        <dbReference type="Pfam" id="PF07730"/>
    </source>
</evidence>
<keyword evidence="6 11" id="KW-0418">Kinase</keyword>
<dbReference type="Proteomes" id="UP000763557">
    <property type="component" value="Unassembled WGS sequence"/>
</dbReference>
<keyword evidence="12" id="KW-1185">Reference proteome</keyword>
<dbReference type="InterPro" id="IPR050482">
    <property type="entry name" value="Sensor_HK_TwoCompSys"/>
</dbReference>
<feature type="transmembrane region" description="Helical" evidence="9">
    <location>
        <begin position="143"/>
        <end position="162"/>
    </location>
</feature>
<comment type="catalytic activity">
    <reaction evidence="1">
        <text>ATP + protein L-histidine = ADP + protein N-phospho-L-histidine.</text>
        <dbReference type="EC" id="2.7.13.3"/>
    </reaction>
</comment>
<evidence type="ECO:0000256" key="5">
    <source>
        <dbReference type="ARBA" id="ARBA00022741"/>
    </source>
</evidence>
<keyword evidence="9" id="KW-0812">Transmembrane</keyword>
<keyword evidence="3" id="KW-0597">Phosphoprotein</keyword>
<keyword evidence="9" id="KW-1133">Transmembrane helix</keyword>
<evidence type="ECO:0000313" key="11">
    <source>
        <dbReference type="EMBL" id="NRN70934.1"/>
    </source>
</evidence>
<name>A0ABX2FIJ3_9PSEU</name>
<feature type="transmembrane region" description="Helical" evidence="9">
    <location>
        <begin position="194"/>
        <end position="218"/>
    </location>
</feature>
<organism evidence="11 12">
    <name type="scientific">Kibdelosporangium persicum</name>
    <dbReference type="NCBI Taxonomy" id="2698649"/>
    <lineage>
        <taxon>Bacteria</taxon>
        <taxon>Bacillati</taxon>
        <taxon>Actinomycetota</taxon>
        <taxon>Actinomycetes</taxon>
        <taxon>Pseudonocardiales</taxon>
        <taxon>Pseudonocardiaceae</taxon>
        <taxon>Kibdelosporangium</taxon>
    </lineage>
</organism>
<gene>
    <name evidence="11" type="ORF">GC106_82090</name>
</gene>
<keyword evidence="8" id="KW-0902">Two-component regulatory system</keyword>
<evidence type="ECO:0000256" key="2">
    <source>
        <dbReference type="ARBA" id="ARBA00012438"/>
    </source>
</evidence>
<reference evidence="11 12" key="1">
    <citation type="submission" date="2020-01" db="EMBL/GenBank/DDBJ databases">
        <title>Kibdelosporangium persica a novel Actinomycetes from a hot desert in Iran.</title>
        <authorList>
            <person name="Safaei N."/>
            <person name="Zaburannyi N."/>
            <person name="Mueller R."/>
            <person name="Wink J."/>
        </authorList>
    </citation>
    <scope>NUCLEOTIDE SEQUENCE [LARGE SCALE GENOMIC DNA]</scope>
    <source>
        <strain evidence="11 12">4NS15</strain>
    </source>
</reference>
<feature type="transmembrane region" description="Helical" evidence="9">
    <location>
        <begin position="224"/>
        <end position="243"/>
    </location>
</feature>
<evidence type="ECO:0000256" key="3">
    <source>
        <dbReference type="ARBA" id="ARBA00022553"/>
    </source>
</evidence>
<keyword evidence="4" id="KW-0808">Transferase</keyword>
<keyword evidence="9" id="KW-0472">Membrane</keyword>
<comment type="caution">
    <text evidence="11">The sequence shown here is derived from an EMBL/GenBank/DDBJ whole genome shotgun (WGS) entry which is preliminary data.</text>
</comment>
<feature type="domain" description="Signal transduction histidine kinase subgroup 3 dimerisation and phosphoacceptor" evidence="10">
    <location>
        <begin position="374"/>
        <end position="441"/>
    </location>
</feature>
<evidence type="ECO:0000256" key="8">
    <source>
        <dbReference type="ARBA" id="ARBA00023012"/>
    </source>
</evidence>
<dbReference type="RefSeq" id="WP_217281694.1">
    <property type="nucleotide sequence ID" value="NZ_CBCSGW010000082.1"/>
</dbReference>
<proteinExistence type="predicted"/>
<accession>A0ABX2FIJ3</accession>
<evidence type="ECO:0000256" key="1">
    <source>
        <dbReference type="ARBA" id="ARBA00000085"/>
    </source>
</evidence>
<evidence type="ECO:0000256" key="7">
    <source>
        <dbReference type="ARBA" id="ARBA00022840"/>
    </source>
</evidence>
<evidence type="ECO:0000256" key="4">
    <source>
        <dbReference type="ARBA" id="ARBA00022679"/>
    </source>
</evidence>
<dbReference type="CDD" id="cd16917">
    <property type="entry name" value="HATPase_UhpB-NarQ-NarX-like"/>
    <property type="match status" value="1"/>
</dbReference>
<feature type="transmembrane region" description="Helical" evidence="9">
    <location>
        <begin position="12"/>
        <end position="35"/>
    </location>
</feature>
<dbReference type="Pfam" id="PF07730">
    <property type="entry name" value="HisKA_3"/>
    <property type="match status" value="1"/>
</dbReference>
<dbReference type="InterPro" id="IPR011712">
    <property type="entry name" value="Sig_transdc_His_kin_sub3_dim/P"/>
</dbReference>
<keyword evidence="7" id="KW-0067">ATP-binding</keyword>
<dbReference type="PANTHER" id="PTHR24421:SF10">
    <property type="entry name" value="NITRATE_NITRITE SENSOR PROTEIN NARQ"/>
    <property type="match status" value="1"/>
</dbReference>
<sequence>MRQIKAMGQSVARLGIALFGLPMFVWLVANFSIVVTAPMMIKGSRWLPDLARRLAGVPIEGVYWPPPPPPTPDEDGLYKVGDTLVKKPSWWHEFDRLLDWATDDPGTRRDLNWLVANPVVGGVLAGAAPGLAGLGVWLFFTPWWPWAAVCVLAGFVAAPWLVRVHDRWSFVMLRAKHDGVMFRFWARVRRRIKLLWFVTAHTLLASGTLTVSTVFFVLGVPTHIWGLWVFLWPPMVMTVRAVTEFRRRMIREWTGTVIASPYMPTPVAPPPRPDGMYRYGSQLYKTPTALLRAARYSWVMKDPATWRDYASCAVDSVFGLVAVPMALFAPSWTLRLQARISRLLLAPTVNAVLAQRVRQLTETRADATDAQAAELRRIERDLHDGAQARLVAMGLHLGAVERLIDQDPQAAKSLVAKTKAASAEALTELRDLVRGIHPPVLAERGLTDALRALALDSPLQVTVHGEVNGRVASPVESAVYFAVNELLTNVAKHASASRVIVHIRHVADVLEVSVIDDGQGGACADRGTGLRGLHRRLATFDGTFELTSPVGGPTIATLKIPAGR</sequence>
<evidence type="ECO:0000256" key="9">
    <source>
        <dbReference type="SAM" id="Phobius"/>
    </source>
</evidence>
<dbReference type="EMBL" id="JAAATY010000047">
    <property type="protein sequence ID" value="NRN70934.1"/>
    <property type="molecule type" value="Genomic_DNA"/>
</dbReference>
<protein>
    <recommendedName>
        <fullName evidence="2">histidine kinase</fullName>
        <ecNumber evidence="2">2.7.13.3</ecNumber>
    </recommendedName>
</protein>
<evidence type="ECO:0000256" key="6">
    <source>
        <dbReference type="ARBA" id="ARBA00022777"/>
    </source>
</evidence>
<dbReference type="PANTHER" id="PTHR24421">
    <property type="entry name" value="NITRATE/NITRITE SENSOR PROTEIN NARX-RELATED"/>
    <property type="match status" value="1"/>
</dbReference>
<keyword evidence="5" id="KW-0547">Nucleotide-binding</keyword>
<feature type="transmembrane region" description="Helical" evidence="9">
    <location>
        <begin position="114"/>
        <end position="137"/>
    </location>
</feature>
<dbReference type="GO" id="GO:0016301">
    <property type="term" value="F:kinase activity"/>
    <property type="evidence" value="ECO:0007669"/>
    <property type="project" value="UniProtKB-KW"/>
</dbReference>